<evidence type="ECO:0000313" key="3">
    <source>
        <dbReference type="Proteomes" id="UP001176941"/>
    </source>
</evidence>
<proteinExistence type="predicted"/>
<dbReference type="Proteomes" id="UP001176941">
    <property type="component" value="Chromosome 17"/>
</dbReference>
<keyword evidence="3" id="KW-1185">Reference proteome</keyword>
<gene>
    <name evidence="2" type="ORF">MRATA1EN1_LOCUS7534</name>
</gene>
<name>A0ABN8YAI6_RANTA</name>
<accession>A0ABN8YAI6</accession>
<evidence type="ECO:0000313" key="2">
    <source>
        <dbReference type="EMBL" id="CAI9158572.1"/>
    </source>
</evidence>
<dbReference type="EMBL" id="OX459953">
    <property type="protein sequence ID" value="CAI9158572.1"/>
    <property type="molecule type" value="Genomic_DNA"/>
</dbReference>
<feature type="compositionally biased region" description="Basic and acidic residues" evidence="1">
    <location>
        <begin position="51"/>
        <end position="67"/>
    </location>
</feature>
<feature type="region of interest" description="Disordered" evidence="1">
    <location>
        <begin position="89"/>
        <end position="111"/>
    </location>
</feature>
<protein>
    <submittedName>
        <fullName evidence="2">Uncharacterized protein</fullName>
    </submittedName>
</protein>
<reference evidence="2" key="1">
    <citation type="submission" date="2023-04" db="EMBL/GenBank/DDBJ databases">
        <authorList>
            <consortium name="ELIXIR-Norway"/>
        </authorList>
    </citation>
    <scope>NUCLEOTIDE SEQUENCE [LARGE SCALE GENOMIC DNA]</scope>
</reference>
<organism evidence="2 3">
    <name type="scientific">Rangifer tarandus platyrhynchus</name>
    <name type="common">Svalbard reindeer</name>
    <dbReference type="NCBI Taxonomy" id="3082113"/>
    <lineage>
        <taxon>Eukaryota</taxon>
        <taxon>Metazoa</taxon>
        <taxon>Chordata</taxon>
        <taxon>Craniata</taxon>
        <taxon>Vertebrata</taxon>
        <taxon>Euteleostomi</taxon>
        <taxon>Mammalia</taxon>
        <taxon>Eutheria</taxon>
        <taxon>Laurasiatheria</taxon>
        <taxon>Artiodactyla</taxon>
        <taxon>Ruminantia</taxon>
        <taxon>Pecora</taxon>
        <taxon>Cervidae</taxon>
        <taxon>Odocoileinae</taxon>
        <taxon>Rangifer</taxon>
    </lineage>
</organism>
<feature type="region of interest" description="Disordered" evidence="1">
    <location>
        <begin position="42"/>
        <end position="72"/>
    </location>
</feature>
<evidence type="ECO:0000256" key="1">
    <source>
        <dbReference type="SAM" id="MobiDB-lite"/>
    </source>
</evidence>
<sequence>MATHSSVLAWRIPATEEPGGLQSKGSQRVEYYFATVPPPDVFTLDGQVGPRSKDKKERGGGHGRMEADCSDAATFHGTPWRLQKLEEINKGPRDEEGAWAWPPELREDTFL</sequence>